<evidence type="ECO:0000313" key="1">
    <source>
        <dbReference type="EMBL" id="MDH0569610.1"/>
    </source>
</evidence>
<name>A0AB35L6L8_ECTOL</name>
<gene>
    <name evidence="1" type="ORF">N7671_21030</name>
</gene>
<dbReference type="Proteomes" id="UP001159292">
    <property type="component" value="Unassembled WGS sequence"/>
</dbReference>
<dbReference type="EMBL" id="JAOEET010000113">
    <property type="protein sequence ID" value="MDH0569610.1"/>
    <property type="molecule type" value="Genomic_DNA"/>
</dbReference>
<sequence>MKQINWNAEKNQQLMSERGVSFEDVLFALQSGGLLDDGPHPNRDKYPNQRLLVVRIDDYAWLVPYVENDGEIFLKTVIPSRKATKKFLGGGSMAKTKLDPEEQELLEAYESGEFESDLDADRREYLTKAAEETFKKDKRINIRISSRDLEALQRRALEEGLPYQSLVSSVLHKYVSGGLKDISANKSGQRTR</sequence>
<organism evidence="1 2">
    <name type="scientific">Ectopseudomonas oleovorans</name>
    <name type="common">Pseudomonas oleovorans</name>
    <dbReference type="NCBI Taxonomy" id="301"/>
    <lineage>
        <taxon>Bacteria</taxon>
        <taxon>Pseudomonadati</taxon>
        <taxon>Pseudomonadota</taxon>
        <taxon>Gammaproteobacteria</taxon>
        <taxon>Pseudomonadales</taxon>
        <taxon>Pseudomonadaceae</taxon>
        <taxon>Ectopseudomonas</taxon>
    </lineage>
</organism>
<dbReference type="GeneID" id="300419057"/>
<proteinExistence type="predicted"/>
<dbReference type="InterPro" id="IPR022148">
    <property type="entry name" value="CopG_antitoxin"/>
</dbReference>
<reference evidence="1" key="1">
    <citation type="submission" date="2022-09" db="EMBL/GenBank/DDBJ databases">
        <title>Intensive care unit water sources are persistently colonized with multi-drug resistant bacteria and are the site of extensive horizontal gene transfer of antibiotic resistance genes.</title>
        <authorList>
            <person name="Diorio-Toth L."/>
        </authorList>
    </citation>
    <scope>NUCLEOTIDE SEQUENCE</scope>
    <source>
        <strain evidence="1">GD04000</strain>
    </source>
</reference>
<comment type="caution">
    <text evidence="1">The sequence shown here is derived from an EMBL/GenBank/DDBJ whole genome shotgun (WGS) entry which is preliminary data.</text>
</comment>
<dbReference type="RefSeq" id="WP_197709132.1">
    <property type="nucleotide sequence ID" value="NZ_CP166923.2"/>
</dbReference>
<dbReference type="Pfam" id="PF12441">
    <property type="entry name" value="CopG_antitoxin"/>
    <property type="match status" value="1"/>
</dbReference>
<accession>A0AB35L6L8</accession>
<dbReference type="AlphaFoldDB" id="A0AB35L6L8"/>
<protein>
    <submittedName>
        <fullName evidence="1">CopG family antitoxin</fullName>
    </submittedName>
</protein>
<evidence type="ECO:0000313" key="2">
    <source>
        <dbReference type="Proteomes" id="UP001159292"/>
    </source>
</evidence>